<dbReference type="Proteomes" id="UP001500902">
    <property type="component" value="Unassembled WGS sequence"/>
</dbReference>
<dbReference type="EMBL" id="BAAAZP010000067">
    <property type="protein sequence ID" value="GAA3666663.1"/>
    <property type="molecule type" value="Genomic_DNA"/>
</dbReference>
<feature type="compositionally biased region" description="Polar residues" evidence="1">
    <location>
        <begin position="284"/>
        <end position="293"/>
    </location>
</feature>
<organism evidence="3 4">
    <name type="scientific">Nonomuraea antimicrobica</name>
    <dbReference type="NCBI Taxonomy" id="561173"/>
    <lineage>
        <taxon>Bacteria</taxon>
        <taxon>Bacillati</taxon>
        <taxon>Actinomycetota</taxon>
        <taxon>Actinomycetes</taxon>
        <taxon>Streptosporangiales</taxon>
        <taxon>Streptosporangiaceae</taxon>
        <taxon>Nonomuraea</taxon>
    </lineage>
</organism>
<keyword evidence="2" id="KW-0472">Membrane</keyword>
<evidence type="ECO:0000313" key="3">
    <source>
        <dbReference type="EMBL" id="GAA3666663.1"/>
    </source>
</evidence>
<keyword evidence="2" id="KW-1133">Transmembrane helix</keyword>
<keyword evidence="4" id="KW-1185">Reference proteome</keyword>
<evidence type="ECO:0000313" key="4">
    <source>
        <dbReference type="Proteomes" id="UP001500902"/>
    </source>
</evidence>
<feature type="region of interest" description="Disordered" evidence="1">
    <location>
        <begin position="273"/>
        <end position="299"/>
    </location>
</feature>
<sequence length="299" mass="31185">MNIADLARVRDEDLAGEPVGQASGAGARALMESIMTEAREPAGGTLPARPRRFTVRRGLGRGLGLGVPAAALTAALVLWAPFGGPTTEYANAAVSLETRPNVLFVAVNDPEADAATFTQAFQAVGLAAEVRKAPVAPEDVGKLIGPVADGDFPQGTGVTVSTRTEGCRSAWCGAISMPTGFTGRIVFGIGRPAALGEPYATSVQMHEYSFRDLPVKEVRTELERAGIKIGYKVMWPDPATGGAEGYAVAAEHVGDDWIVESVSKTASDAATISVTPPADVPANSLPQSAQPSRSDWWRS</sequence>
<comment type="caution">
    <text evidence="3">The sequence shown here is derived from an EMBL/GenBank/DDBJ whole genome shotgun (WGS) entry which is preliminary data.</text>
</comment>
<accession>A0ABP7BPH9</accession>
<evidence type="ECO:0008006" key="5">
    <source>
        <dbReference type="Google" id="ProtNLM"/>
    </source>
</evidence>
<keyword evidence="2" id="KW-0812">Transmembrane</keyword>
<dbReference type="RefSeq" id="WP_344877915.1">
    <property type="nucleotide sequence ID" value="NZ_BAAAZP010000067.1"/>
</dbReference>
<evidence type="ECO:0000256" key="2">
    <source>
        <dbReference type="SAM" id="Phobius"/>
    </source>
</evidence>
<proteinExistence type="predicted"/>
<evidence type="ECO:0000256" key="1">
    <source>
        <dbReference type="SAM" id="MobiDB-lite"/>
    </source>
</evidence>
<feature type="transmembrane region" description="Helical" evidence="2">
    <location>
        <begin position="59"/>
        <end position="82"/>
    </location>
</feature>
<gene>
    <name evidence="3" type="ORF">GCM10022224_033370</name>
</gene>
<name>A0ABP7BPH9_9ACTN</name>
<reference evidence="4" key="1">
    <citation type="journal article" date="2019" name="Int. J. Syst. Evol. Microbiol.">
        <title>The Global Catalogue of Microorganisms (GCM) 10K type strain sequencing project: providing services to taxonomists for standard genome sequencing and annotation.</title>
        <authorList>
            <consortium name="The Broad Institute Genomics Platform"/>
            <consortium name="The Broad Institute Genome Sequencing Center for Infectious Disease"/>
            <person name="Wu L."/>
            <person name="Ma J."/>
        </authorList>
    </citation>
    <scope>NUCLEOTIDE SEQUENCE [LARGE SCALE GENOMIC DNA]</scope>
    <source>
        <strain evidence="4">JCM 16904</strain>
    </source>
</reference>
<protein>
    <recommendedName>
        <fullName evidence="5">PASTA domain-containing protein</fullName>
    </recommendedName>
</protein>